<dbReference type="EMBL" id="JAEMHM010000004">
    <property type="protein sequence ID" value="MBJ6724280.1"/>
    <property type="molecule type" value="Genomic_DNA"/>
</dbReference>
<proteinExistence type="predicted"/>
<name>A0A8J7JKX6_9BACT</name>
<feature type="signal peptide" evidence="2">
    <location>
        <begin position="1"/>
        <end position="26"/>
    </location>
</feature>
<reference evidence="3" key="1">
    <citation type="submission" date="2020-12" db="EMBL/GenBank/DDBJ databases">
        <title>Geomonas sp. Red875, isolated from river sediment.</title>
        <authorList>
            <person name="Xu Z."/>
            <person name="Zhang Z."/>
            <person name="Masuda Y."/>
            <person name="Itoh H."/>
            <person name="Senoo K."/>
        </authorList>
    </citation>
    <scope>NUCLEOTIDE SEQUENCE</scope>
    <source>
        <strain evidence="3">Red875</strain>
    </source>
</reference>
<dbReference type="InterPro" id="IPR032638">
    <property type="entry name" value="Porin_5"/>
</dbReference>
<accession>A0A8J7JKX6</accession>
<sequence>MFCRRAPLLGALLVFASVSLPGVVLHAEEAPVPAAPVASPAPAPGHDRLAPILELLRSKNVITDEEAAALARQGAEKADLKPLIELLRAKGVVSDQEAARLGSAQPHGLSEAGVHPPSQDHKFLSYLRERWVKNKNRGRDFDEWFAGVEDPEEIIGKMQLMGGIAPEEAEELRRTYRDTYLSGAISAVMEKKESEYLERVRKGVAWELDDKVAEKFKDQWSQRIKLSGEIRLRWEQDLFDRNNYPYFINPSNTTQIMNSQIDRERARLLARLGVEIKLAEDWHAGLVIGTDNARTPGNPGSSYVTLGDSFNKKPIALDRAYLNWTPCPAVSFWGGRFANPYLYTDLVWSPEIKFDGFALQVAPQLSQNWKLFSTVGGYFLQEVELSSHDKYLVGGQLGVEHKTPENLTTKLAVAYYHYFNTTGVVNDPSRPTLTDWTAPLYQQKGNTLMDIDPSSAIKTAYAADFHELDVNGVLDLGYWEPVHLTLYGDYVNNLGFSQRAVNARTGFNVKKETEGFQVGLWVGMPAVKELWDWRAGFSYKYIESDAVMDAFNDQDFHLGGTNAKGWVVGGDLGVAKNVWLAARWLSTDVISGLPLAIDVFQLNLNASF</sequence>
<evidence type="ECO:0000256" key="1">
    <source>
        <dbReference type="SAM" id="MobiDB-lite"/>
    </source>
</evidence>
<evidence type="ECO:0000313" key="3">
    <source>
        <dbReference type="EMBL" id="MBJ6724280.1"/>
    </source>
</evidence>
<organism evidence="3 4">
    <name type="scientific">Geomesophilobacter sediminis</name>
    <dbReference type="NCBI Taxonomy" id="2798584"/>
    <lineage>
        <taxon>Bacteria</taxon>
        <taxon>Pseudomonadati</taxon>
        <taxon>Thermodesulfobacteriota</taxon>
        <taxon>Desulfuromonadia</taxon>
        <taxon>Geobacterales</taxon>
        <taxon>Geobacteraceae</taxon>
        <taxon>Geomesophilobacter</taxon>
    </lineage>
</organism>
<evidence type="ECO:0000313" key="4">
    <source>
        <dbReference type="Proteomes" id="UP000636888"/>
    </source>
</evidence>
<dbReference type="Pfam" id="PF16930">
    <property type="entry name" value="Porin_5"/>
    <property type="match status" value="1"/>
</dbReference>
<comment type="caution">
    <text evidence="3">The sequence shown here is derived from an EMBL/GenBank/DDBJ whole genome shotgun (WGS) entry which is preliminary data.</text>
</comment>
<dbReference type="Proteomes" id="UP000636888">
    <property type="component" value="Unassembled WGS sequence"/>
</dbReference>
<evidence type="ECO:0000256" key="2">
    <source>
        <dbReference type="SAM" id="SignalP"/>
    </source>
</evidence>
<keyword evidence="4" id="KW-1185">Reference proteome</keyword>
<protein>
    <submittedName>
        <fullName evidence="3">Putative porin</fullName>
    </submittedName>
</protein>
<feature type="chain" id="PRO_5035255881" evidence="2">
    <location>
        <begin position="27"/>
        <end position="608"/>
    </location>
</feature>
<dbReference type="AlphaFoldDB" id="A0A8J7JKX6"/>
<keyword evidence="2" id="KW-0732">Signal</keyword>
<gene>
    <name evidence="3" type="ORF">JFN93_06145</name>
</gene>
<feature type="region of interest" description="Disordered" evidence="1">
    <location>
        <begin position="98"/>
        <end position="118"/>
    </location>
</feature>
<dbReference type="RefSeq" id="WP_199383117.1">
    <property type="nucleotide sequence ID" value="NZ_JAEMHM010000004.1"/>
</dbReference>